<sequence length="420" mass="44788">MNVAKAYAGILEEELVPAMGCTEPIAIAYAAAIAREVLEAFPEKILVECSGNVIKNVKSVSIPNTDGLCGIEAAAVAGAVAGDRKKKMEVISEVTSEQKEEIRRKTAGRICRVACLHGDANLNIRITMEKGKETSEVQIKDTHTNVVLVKKNGELLFQKDCKEGRKDVLSDRSWLTVAGIYEFAAEADLAPFIRLLENQIRDNEAIAREGMKNPYGASIGRAAEAVFQNRYSHGIAYASAGSDARMSGCQMSVVTNSGSGNQGITVSVPVITCAREQGSEEESLYRALLAANLIAIHIKTGIGRLSAYCGVVCAAAGAFAGIAFLEGQKVEVVERMITNHLGTISGMVCDGAKESCASKIASALFSAMLGYEMAKENTVFRNGCGIIRDNVENTIDAVCTVGCMGMKETDQVILDLMTNP</sequence>
<dbReference type="Proteomes" id="UP000263014">
    <property type="component" value="Unassembled WGS sequence"/>
</dbReference>
<dbReference type="PIRSF" id="PIRSF006054">
    <property type="entry name" value="UCP006054"/>
    <property type="match status" value="1"/>
</dbReference>
<comment type="similarity">
    <text evidence="1">Belongs to the UPF0597 family.</text>
</comment>
<proteinExistence type="inferred from homology"/>
<dbReference type="GO" id="GO:0019450">
    <property type="term" value="P:L-cysteine catabolic process to pyruvate"/>
    <property type="evidence" value="ECO:0007669"/>
    <property type="project" value="TreeGrafter"/>
</dbReference>
<dbReference type="GO" id="GO:0080146">
    <property type="term" value="F:L-cysteine desulfhydrase activity"/>
    <property type="evidence" value="ECO:0007669"/>
    <property type="project" value="TreeGrafter"/>
</dbReference>
<dbReference type="RefSeq" id="WP_118033300.1">
    <property type="nucleotide sequence ID" value="NZ_QSON01000024.1"/>
</dbReference>
<dbReference type="InterPro" id="IPR021144">
    <property type="entry name" value="UPF0597"/>
</dbReference>
<feature type="domain" description="Serine dehydratase-like alpha subunit" evidence="2">
    <location>
        <begin position="85"/>
        <end position="415"/>
    </location>
</feature>
<dbReference type="EMBL" id="QSON01000024">
    <property type="protein sequence ID" value="RGI96375.1"/>
    <property type="molecule type" value="Genomic_DNA"/>
</dbReference>
<dbReference type="PANTHER" id="PTHR30501">
    <property type="entry name" value="UPF0597 PROTEIN YHAM"/>
    <property type="match status" value="1"/>
</dbReference>
<name>A0A374P0I3_9FIRM</name>
<comment type="caution">
    <text evidence="3">The sequence shown here is derived from an EMBL/GenBank/DDBJ whole genome shotgun (WGS) entry which is preliminary data.</text>
</comment>
<dbReference type="PANTHER" id="PTHR30501:SF2">
    <property type="entry name" value="UPF0597 PROTEIN YHAM"/>
    <property type="match status" value="1"/>
</dbReference>
<dbReference type="InterPro" id="IPR005130">
    <property type="entry name" value="Ser_deHydtase-like_asu"/>
</dbReference>
<gene>
    <name evidence="3" type="ORF">DXD79_29640</name>
</gene>
<evidence type="ECO:0000313" key="4">
    <source>
        <dbReference type="Proteomes" id="UP000263014"/>
    </source>
</evidence>
<evidence type="ECO:0000313" key="3">
    <source>
        <dbReference type="EMBL" id="RGI96375.1"/>
    </source>
</evidence>
<reference evidence="3 4" key="1">
    <citation type="submission" date="2018-08" db="EMBL/GenBank/DDBJ databases">
        <title>A genome reference for cultivated species of the human gut microbiota.</title>
        <authorList>
            <person name="Zou Y."/>
            <person name="Xue W."/>
            <person name="Luo G."/>
        </authorList>
    </citation>
    <scope>NUCLEOTIDE SEQUENCE [LARGE SCALE GENOMIC DNA]</scope>
    <source>
        <strain evidence="3 4">TM09-12</strain>
    </source>
</reference>
<evidence type="ECO:0000256" key="1">
    <source>
        <dbReference type="HAMAP-Rule" id="MF_01845"/>
    </source>
</evidence>
<dbReference type="Pfam" id="PF03313">
    <property type="entry name" value="SDH_alpha"/>
    <property type="match status" value="1"/>
</dbReference>
<dbReference type="AlphaFoldDB" id="A0A374P0I3"/>
<organism evidence="3 4">
    <name type="scientific">Hungatella hathewayi</name>
    <dbReference type="NCBI Taxonomy" id="154046"/>
    <lineage>
        <taxon>Bacteria</taxon>
        <taxon>Bacillati</taxon>
        <taxon>Bacillota</taxon>
        <taxon>Clostridia</taxon>
        <taxon>Lachnospirales</taxon>
        <taxon>Lachnospiraceae</taxon>
        <taxon>Hungatella</taxon>
    </lineage>
</organism>
<accession>A0A374P0I3</accession>
<protein>
    <recommendedName>
        <fullName evidence="1">UPF0597 protein DXD79_29640</fullName>
    </recommendedName>
</protein>
<evidence type="ECO:0000259" key="2">
    <source>
        <dbReference type="Pfam" id="PF03313"/>
    </source>
</evidence>
<dbReference type="HAMAP" id="MF_01845">
    <property type="entry name" value="UPF0597"/>
    <property type="match status" value="1"/>
</dbReference>